<protein>
    <submittedName>
        <fullName evidence="1">Uncharacterized protein</fullName>
    </submittedName>
</protein>
<proteinExistence type="predicted"/>
<evidence type="ECO:0000313" key="2">
    <source>
        <dbReference type="Proteomes" id="UP000784294"/>
    </source>
</evidence>
<comment type="caution">
    <text evidence="1">The sequence shown here is derived from an EMBL/GenBank/DDBJ whole genome shotgun (WGS) entry which is preliminary data.</text>
</comment>
<accession>A0A448WYI5</accession>
<dbReference type="Proteomes" id="UP000784294">
    <property type="component" value="Unassembled WGS sequence"/>
</dbReference>
<dbReference type="EMBL" id="CAAALY010061193">
    <property type="protein sequence ID" value="VEL23294.1"/>
    <property type="molecule type" value="Genomic_DNA"/>
</dbReference>
<dbReference type="AlphaFoldDB" id="A0A448WYI5"/>
<keyword evidence="2" id="KW-1185">Reference proteome</keyword>
<reference evidence="1" key="1">
    <citation type="submission" date="2018-11" db="EMBL/GenBank/DDBJ databases">
        <authorList>
            <consortium name="Pathogen Informatics"/>
        </authorList>
    </citation>
    <scope>NUCLEOTIDE SEQUENCE</scope>
</reference>
<gene>
    <name evidence="1" type="ORF">PXEA_LOCUS16734</name>
</gene>
<name>A0A448WYI5_9PLAT</name>
<sequence length="63" mass="7035">MPPNAKGQRHGHKMGFGKWDKELGLTAIPLVVDEFPFAVKQTTEPGRIHTTWVGIDIHRSRSG</sequence>
<organism evidence="1 2">
    <name type="scientific">Protopolystoma xenopodis</name>
    <dbReference type="NCBI Taxonomy" id="117903"/>
    <lineage>
        <taxon>Eukaryota</taxon>
        <taxon>Metazoa</taxon>
        <taxon>Spiralia</taxon>
        <taxon>Lophotrochozoa</taxon>
        <taxon>Platyhelminthes</taxon>
        <taxon>Monogenea</taxon>
        <taxon>Polyopisthocotylea</taxon>
        <taxon>Polystomatidea</taxon>
        <taxon>Polystomatidae</taxon>
        <taxon>Protopolystoma</taxon>
    </lineage>
</organism>
<evidence type="ECO:0000313" key="1">
    <source>
        <dbReference type="EMBL" id="VEL23294.1"/>
    </source>
</evidence>